<dbReference type="Gene3D" id="3.40.950.10">
    <property type="entry name" value="Fe-only Hydrogenase (Larger Subunit), Chain L, domain 3"/>
    <property type="match status" value="1"/>
</dbReference>
<evidence type="ECO:0000259" key="3">
    <source>
        <dbReference type="Pfam" id="PF02906"/>
    </source>
</evidence>
<name>A0A1R0H3D0_9FUNG</name>
<proteinExistence type="inferred from homology"/>
<accession>A0A1R0H3D0</accession>
<comment type="similarity">
    <text evidence="1">Belongs to the NARF family.</text>
</comment>
<dbReference type="AlphaFoldDB" id="A0A1R0H3D0"/>
<dbReference type="EMBL" id="LSSL01000829">
    <property type="protein sequence ID" value="OLY83593.1"/>
    <property type="molecule type" value="Genomic_DNA"/>
</dbReference>
<organism evidence="4 5">
    <name type="scientific">Smittium mucronatum</name>
    <dbReference type="NCBI Taxonomy" id="133383"/>
    <lineage>
        <taxon>Eukaryota</taxon>
        <taxon>Fungi</taxon>
        <taxon>Fungi incertae sedis</taxon>
        <taxon>Zoopagomycota</taxon>
        <taxon>Kickxellomycotina</taxon>
        <taxon>Harpellomycetes</taxon>
        <taxon>Harpellales</taxon>
        <taxon>Legeriomycetaceae</taxon>
        <taxon>Smittium</taxon>
    </lineage>
</organism>
<keyword evidence="5" id="KW-1185">Reference proteome</keyword>
<keyword evidence="2" id="KW-0411">Iron-sulfur</keyword>
<keyword evidence="2" id="KW-0408">Iron</keyword>
<evidence type="ECO:0000256" key="2">
    <source>
        <dbReference type="ARBA" id="ARBA00022485"/>
    </source>
</evidence>
<dbReference type="InterPro" id="IPR009016">
    <property type="entry name" value="Fe_hydrogenase"/>
</dbReference>
<dbReference type="InterPro" id="IPR050340">
    <property type="entry name" value="Cytosolic_Fe-S_CAF"/>
</dbReference>
<dbReference type="Gene3D" id="3.40.50.1780">
    <property type="match status" value="1"/>
</dbReference>
<evidence type="ECO:0000313" key="4">
    <source>
        <dbReference type="EMBL" id="OLY83593.1"/>
    </source>
</evidence>
<dbReference type="Pfam" id="PF02906">
    <property type="entry name" value="Fe_hyd_lg_C"/>
    <property type="match status" value="1"/>
</dbReference>
<dbReference type="InterPro" id="IPR004108">
    <property type="entry name" value="Fe_hydrogenase_lsu_C"/>
</dbReference>
<evidence type="ECO:0000256" key="1">
    <source>
        <dbReference type="ARBA" id="ARBA00006596"/>
    </source>
</evidence>
<comment type="caution">
    <text evidence="4">The sequence shown here is derived from an EMBL/GenBank/DDBJ whole genome shotgun (WGS) entry which is preliminary data.</text>
</comment>
<reference evidence="4 5" key="1">
    <citation type="journal article" date="2016" name="Mol. Biol. Evol.">
        <title>Genome-Wide Survey of Gut Fungi (Harpellales) Reveals the First Horizontally Transferred Ubiquitin Gene from a Mosquito Host.</title>
        <authorList>
            <person name="Wang Y."/>
            <person name="White M.M."/>
            <person name="Kvist S."/>
            <person name="Moncalvo J.M."/>
        </authorList>
    </citation>
    <scope>NUCLEOTIDE SEQUENCE [LARGE SCALE GENOMIC DNA]</scope>
    <source>
        <strain evidence="4 5">ALG-7-W6</strain>
    </source>
</reference>
<keyword evidence="2" id="KW-0004">4Fe-4S</keyword>
<gene>
    <name evidence="4" type="ORF">AYI68_g2264</name>
</gene>
<dbReference type="PANTHER" id="PTHR11615">
    <property type="entry name" value="NITRATE, FORMATE, IRON DEHYDROGENASE"/>
    <property type="match status" value="1"/>
</dbReference>
<dbReference type="STRING" id="133383.A0A1R0H3D0"/>
<keyword evidence="2" id="KW-0479">Metal-binding</keyword>
<protein>
    <submittedName>
        <fullName evidence="4">Cytosolic Fe-S cluster assembly factor NARFL</fullName>
    </submittedName>
</protein>
<dbReference type="OrthoDB" id="10253113at2759"/>
<dbReference type="GO" id="GO:0051539">
    <property type="term" value="F:4 iron, 4 sulfur cluster binding"/>
    <property type="evidence" value="ECO:0007669"/>
    <property type="project" value="UniProtKB-KW"/>
</dbReference>
<dbReference type="Proteomes" id="UP000187455">
    <property type="component" value="Unassembled WGS sequence"/>
</dbReference>
<feature type="domain" description="Iron hydrogenase large subunit C-terminal" evidence="3">
    <location>
        <begin position="105"/>
        <end position="416"/>
    </location>
</feature>
<evidence type="ECO:0000313" key="5">
    <source>
        <dbReference type="Proteomes" id="UP000187455"/>
    </source>
</evidence>
<sequence>MDFSSGVRLSQLNDFLLPEQDCIKPVTFKSKSQSKNSNSINVSQQGEYYEVSKEGEVSKLDEAQVNLADCLACSGCVTTAEAVLINLQSYEQILEKISSKKPDEIIVFTISPQTIASFSVKYNLSVSETKMYLSHYLKTCGVDYVFDLNFSRSVMQIEAAQEFINHKISGSTTPLISSWCPGVVCYAEKSQHNLVDCFSKVKSPMQIMGSFIKTRSSDSFMLFPAKNIYHVAVMPCFDKKLEASRPEFSSPGDPNSRLVDIVISTSELLSLFSKLNIDFSCSIPDSYPLASSQKNYPHSELDLFPHKSSHAGSAGGTLEFVLQAAAKSLYSLDIPISDLISPGNPNVEIKYTSRNKSKDYKEIIISDPNSSQKLVGVAVYGFRHLQTFIRKLKSKSCKHYDYVEVAACPGACANGGGQLKDITSVPSSDSKFKSQITNFTSLVESTYTDSDLSSLPSGDFQAISRQNLDLSLVPSDTNSDHVHPKYGTQLDHLVLNRESSEFKTFMYTKFHIVESDKDKLITSW</sequence>
<dbReference type="SUPFAM" id="SSF53920">
    <property type="entry name" value="Fe-only hydrogenase"/>
    <property type="match status" value="1"/>
</dbReference>